<dbReference type="AlphaFoldDB" id="A0A6J4MF52"/>
<accession>A0A6J4MF52</accession>
<protein>
    <submittedName>
        <fullName evidence="2">Uncharacterized protein</fullName>
    </submittedName>
</protein>
<name>A0A6J4MF52_9HYPH</name>
<evidence type="ECO:0000313" key="2">
    <source>
        <dbReference type="EMBL" id="CAA9353503.1"/>
    </source>
</evidence>
<dbReference type="EMBL" id="CADCUC010000519">
    <property type="protein sequence ID" value="CAA9353503.1"/>
    <property type="molecule type" value="Genomic_DNA"/>
</dbReference>
<feature type="region of interest" description="Disordered" evidence="1">
    <location>
        <begin position="1"/>
        <end position="25"/>
    </location>
</feature>
<proteinExistence type="predicted"/>
<reference evidence="2" key="1">
    <citation type="submission" date="2020-02" db="EMBL/GenBank/DDBJ databases">
        <authorList>
            <person name="Meier V. D."/>
        </authorList>
    </citation>
    <scope>NUCLEOTIDE SEQUENCE</scope>
    <source>
        <strain evidence="2">AVDCRST_MAG90</strain>
    </source>
</reference>
<evidence type="ECO:0000256" key="1">
    <source>
        <dbReference type="SAM" id="MobiDB-lite"/>
    </source>
</evidence>
<feature type="compositionally biased region" description="Polar residues" evidence="1">
    <location>
        <begin position="10"/>
        <end position="25"/>
    </location>
</feature>
<feature type="non-terminal residue" evidence="2">
    <location>
        <position position="1"/>
    </location>
</feature>
<organism evidence="2">
    <name type="scientific">uncultured Microvirga sp</name>
    <dbReference type="NCBI Taxonomy" id="412392"/>
    <lineage>
        <taxon>Bacteria</taxon>
        <taxon>Pseudomonadati</taxon>
        <taxon>Pseudomonadota</taxon>
        <taxon>Alphaproteobacteria</taxon>
        <taxon>Hyphomicrobiales</taxon>
        <taxon>Methylobacteriaceae</taxon>
        <taxon>Microvirga</taxon>
        <taxon>environmental samples</taxon>
    </lineage>
</organism>
<gene>
    <name evidence="2" type="ORF">AVDCRST_MAG90-2547</name>
</gene>
<sequence length="25" mass="2680">SKIGRASRRPGNSTPPTSTSGRRRP</sequence>
<feature type="non-terminal residue" evidence="2">
    <location>
        <position position="25"/>
    </location>
</feature>